<name>A0ABS0SVG4_9CAUL</name>
<feature type="signal peptide" evidence="3">
    <location>
        <begin position="1"/>
        <end position="24"/>
    </location>
</feature>
<dbReference type="NCBIfam" id="NF045579">
    <property type="entry name" value="rhamnoside_JR"/>
    <property type="match status" value="1"/>
</dbReference>
<keyword evidence="2" id="KW-0378">Hydrolase</keyword>
<evidence type="ECO:0000256" key="1">
    <source>
        <dbReference type="ARBA" id="ARBA00022729"/>
    </source>
</evidence>
<evidence type="ECO:0000259" key="5">
    <source>
        <dbReference type="Pfam" id="PF22666"/>
    </source>
</evidence>
<evidence type="ECO:0000313" key="6">
    <source>
        <dbReference type="EMBL" id="MBI1683630.1"/>
    </source>
</evidence>
<dbReference type="Pfam" id="PF22666">
    <property type="entry name" value="Glyco_hydro_2_N2"/>
    <property type="match status" value="1"/>
</dbReference>
<reference evidence="6 7" key="1">
    <citation type="submission" date="2020-11" db="EMBL/GenBank/DDBJ databases">
        <title>genome sequence of strain KACC 18849.</title>
        <authorList>
            <person name="Gao J."/>
            <person name="Zhang X."/>
        </authorList>
    </citation>
    <scope>NUCLEOTIDE SEQUENCE [LARGE SCALE GENOMIC DNA]</scope>
    <source>
        <strain evidence="6 7">KACC 18849</strain>
    </source>
</reference>
<dbReference type="InterPro" id="IPR000421">
    <property type="entry name" value="FA58C"/>
</dbReference>
<dbReference type="InterPro" id="IPR008979">
    <property type="entry name" value="Galactose-bd-like_sf"/>
</dbReference>
<dbReference type="SUPFAM" id="SSF49785">
    <property type="entry name" value="Galactose-binding domain-like"/>
    <property type="match status" value="2"/>
</dbReference>
<gene>
    <name evidence="6" type="ORF">I4Q42_08125</name>
</gene>
<dbReference type="Pfam" id="PF17132">
    <property type="entry name" value="Glyco_hydro_106"/>
    <property type="match status" value="1"/>
</dbReference>
<accession>A0ABS0SVG4</accession>
<sequence>MTLAHRLIAGAALAAMLAGSPALARQDDLAKGFADPPNTARPRVWWHWMNGNITQDGIDKDLAWMKRIGLAGVQNFDASFNEPAGPFNTPKIVDKPLAFMTPEWRAAFKHAVETADADGFEFAIAGSPGWSETGGPWVTPQQAMKKLVWSETVVEGGRKLAKPLPAPPSITGPFQTVPGGGSAMAAVKGVSPTLYRDSAVVAYRIPAAEQAPVAAATITASNPIDTAVLDDGDLVKPVELSFAPDKETWIQFDFGRPQTLRALRLAAAHAGGFGEFGATAPEGRIEASDDGKTFRRLRDLPVHGAPQQTVAFAATKARYFRVVFLPRKPDPASAMFGVPAPTTHKISEVAFEAAARVQRFEDKAGWSSAQGLGVEATPEIDADAVIRRADVVDLTDRLKPDGTLDWTPPAGKWMVLRYGYSLTGRQNSPASDAATGLEVDKLSAEHVRAYADAYLGEYEKAVGPELMGKRGVQALVTDSWEAGSANWTEAMLAKFQARRGYDPRPWLPVLSGRVVESAAASDAFLWDFRKTIGDLIADEHYGALSDALHARGMKRYGESHETGRAFVGDGMQVKKSADVPMGATWTEVPVTNDPFSYDADIRESASVAHLYGQNLVAAESFTSASSPFGYDPAKLKPTADAMMANGLNRFILHTSVHQPVDTAGPGMTLAIFGQWFTRKETWAEQARPWIDYLGRSSLLLQQGRFVADVAWFYGEDGNVTELYGKRLPAVPAGHAYDFVNGDALVNLVEAKDGQVAMPSGMRYRVLAIDPAVKRMTVPVLRKLAALKAAGVPIVGVKPLATPSLSDDPAEFQRLADQVFTGVSPDLGAALAGVGPDLDDGGAGLRFVHRQLPDGDLYFVSNPGDARTASVSFRASGREAEIWRADTGSIAPASYKTASGRTTVPLTLGAQDAVFVVFRKPGPAERAVPAKVRTVAATIDGGWNLSFPQGPTLKDVKPGSWTENADPAVRYFSGTATYATSFKAPKAGKGARVVLDLGAVKNLASVSVNGKDLGVLWKAPFEVDVTDALKAGDNRLEVKVVNLWPNRLIGDKQPGFAGQKAFTSFDPYPPQAPLSPSGLLEPAKLIVERQE</sequence>
<feature type="chain" id="PRO_5047446544" evidence="3">
    <location>
        <begin position="25"/>
        <end position="1090"/>
    </location>
</feature>
<dbReference type="Proteomes" id="UP000639859">
    <property type="component" value="Unassembled WGS sequence"/>
</dbReference>
<comment type="caution">
    <text evidence="6">The sequence shown here is derived from an EMBL/GenBank/DDBJ whole genome shotgun (WGS) entry which is preliminary data.</text>
</comment>
<feature type="domain" description="Beta-mannosidase-like galactose-binding" evidence="5">
    <location>
        <begin position="974"/>
        <end position="1043"/>
    </location>
</feature>
<proteinExistence type="predicted"/>
<evidence type="ECO:0000259" key="4">
    <source>
        <dbReference type="Pfam" id="PF00754"/>
    </source>
</evidence>
<evidence type="ECO:0000256" key="2">
    <source>
        <dbReference type="ARBA" id="ARBA00022801"/>
    </source>
</evidence>
<organism evidence="6 7">
    <name type="scientific">Caulobacter hibisci</name>
    <dbReference type="NCBI Taxonomy" id="2035993"/>
    <lineage>
        <taxon>Bacteria</taxon>
        <taxon>Pseudomonadati</taxon>
        <taxon>Pseudomonadota</taxon>
        <taxon>Alphaproteobacteria</taxon>
        <taxon>Caulobacterales</taxon>
        <taxon>Caulobacteraceae</taxon>
        <taxon>Caulobacter</taxon>
    </lineage>
</organism>
<dbReference type="Pfam" id="PF00754">
    <property type="entry name" value="F5_F8_type_C"/>
    <property type="match status" value="1"/>
</dbReference>
<feature type="domain" description="F5/8 type C" evidence="4">
    <location>
        <begin position="241"/>
        <end position="326"/>
    </location>
</feature>
<evidence type="ECO:0000256" key="3">
    <source>
        <dbReference type="SAM" id="SignalP"/>
    </source>
</evidence>
<dbReference type="InterPro" id="IPR054593">
    <property type="entry name" value="Beta-mannosidase-like_N2"/>
</dbReference>
<keyword evidence="1 3" id="KW-0732">Signal</keyword>
<dbReference type="RefSeq" id="WP_198575565.1">
    <property type="nucleotide sequence ID" value="NZ_JADWOX010000004.1"/>
</dbReference>
<evidence type="ECO:0000313" key="7">
    <source>
        <dbReference type="Proteomes" id="UP000639859"/>
    </source>
</evidence>
<dbReference type="PANTHER" id="PTHR43817:SF1">
    <property type="entry name" value="HYDROLASE, FAMILY 43, PUTATIVE (AFU_ORTHOLOGUE AFUA_3G01660)-RELATED"/>
    <property type="match status" value="1"/>
</dbReference>
<keyword evidence="7" id="KW-1185">Reference proteome</keyword>
<protein>
    <submittedName>
        <fullName evidence="6">Discoidin domain-containing protein</fullName>
    </submittedName>
</protein>
<dbReference type="Gene3D" id="2.60.120.260">
    <property type="entry name" value="Galactose-binding domain-like"/>
    <property type="match status" value="2"/>
</dbReference>
<dbReference type="PANTHER" id="PTHR43817">
    <property type="entry name" value="GLYCOSYL HYDROLASE"/>
    <property type="match status" value="1"/>
</dbReference>
<dbReference type="EMBL" id="JADWOX010000004">
    <property type="protein sequence ID" value="MBI1683630.1"/>
    <property type="molecule type" value="Genomic_DNA"/>
</dbReference>